<reference evidence="2" key="1">
    <citation type="submission" date="2016-03" db="EMBL/GenBank/DDBJ databases">
        <title>Sphingomonas melonis TY, whole genome shotgun sequencing.</title>
        <authorList>
            <person name="Wang H."/>
            <person name="Zhu P."/>
        </authorList>
    </citation>
    <scope>NUCLEOTIDE SEQUENCE [LARGE SCALE GENOMIC DNA]</scope>
    <source>
        <strain evidence="2">TY</strain>
    </source>
</reference>
<dbReference type="AlphaFoldDB" id="A0A175Y4F9"/>
<dbReference type="SUPFAM" id="SSF140652">
    <property type="entry name" value="YozE-like"/>
    <property type="match status" value="1"/>
</dbReference>
<accession>A0A175Y4F9</accession>
<dbReference type="InterPro" id="IPR036806">
    <property type="entry name" value="YozE_SAM-like_sf"/>
</dbReference>
<feature type="domain" description="YozE SAM-like" evidence="1">
    <location>
        <begin position="7"/>
        <end position="61"/>
    </location>
</feature>
<protein>
    <recommendedName>
        <fullName evidence="1">YozE SAM-like domain-containing protein</fullName>
    </recommendedName>
</protein>
<dbReference type="OrthoDB" id="7477743at2"/>
<sequence length="69" mass="7841">MQQQFGGWLVTQKGRIDWIGQLADSAARDPRFPQRADPDGVRAHLIARGADGDMFEMLDDAEREWRRGA</sequence>
<dbReference type="Pfam" id="PF06855">
    <property type="entry name" value="YozE_SAM_like"/>
    <property type="match status" value="1"/>
</dbReference>
<dbReference type="RefSeq" id="WP_017980573.1">
    <property type="nucleotide sequence ID" value="NZ_CP017578.1"/>
</dbReference>
<gene>
    <name evidence="2" type="ORF">AVM11_03430</name>
</gene>
<keyword evidence="3" id="KW-1185">Reference proteome</keyword>
<organism evidence="2 3">
    <name type="scientific">Sphingomonas melonis TY</name>
    <dbReference type="NCBI Taxonomy" id="621456"/>
    <lineage>
        <taxon>Bacteria</taxon>
        <taxon>Pseudomonadati</taxon>
        <taxon>Pseudomonadota</taxon>
        <taxon>Alphaproteobacteria</taxon>
        <taxon>Sphingomonadales</taxon>
        <taxon>Sphingomonadaceae</taxon>
        <taxon>Sphingomonas</taxon>
    </lineage>
</organism>
<dbReference type="KEGG" id="smy:BJP26_03400"/>
<dbReference type="GeneID" id="93797013"/>
<evidence type="ECO:0000313" key="2">
    <source>
        <dbReference type="EMBL" id="KZB95339.1"/>
    </source>
</evidence>
<evidence type="ECO:0000259" key="1">
    <source>
        <dbReference type="Pfam" id="PF06855"/>
    </source>
</evidence>
<evidence type="ECO:0000313" key="3">
    <source>
        <dbReference type="Proteomes" id="UP000078460"/>
    </source>
</evidence>
<proteinExistence type="predicted"/>
<dbReference type="STRING" id="621456.BJP26_03400"/>
<comment type="caution">
    <text evidence="2">The sequence shown here is derived from an EMBL/GenBank/DDBJ whole genome shotgun (WGS) entry which is preliminary data.</text>
</comment>
<dbReference type="InterPro" id="IPR023089">
    <property type="entry name" value="YozE_SAM-like"/>
</dbReference>
<dbReference type="Proteomes" id="UP000078460">
    <property type="component" value="Unassembled WGS sequence"/>
</dbReference>
<dbReference type="EMBL" id="LQCK02000012">
    <property type="protein sequence ID" value="KZB95339.1"/>
    <property type="molecule type" value="Genomic_DNA"/>
</dbReference>
<dbReference type="Gene3D" id="1.10.150.260">
    <property type="entry name" value="YozE SAM-like"/>
    <property type="match status" value="1"/>
</dbReference>
<name>A0A175Y4F9_9SPHN</name>